<sequence length="471" mass="50714">MQLKLASGMLTPLIIATALFMENMDATVIATSLPAIARDLLVDPVALKLALTSYLVSLAVFIPVSGWMADRFGARRIFRSAIAVFILGSVLCGFSGSLAGFVLARFIQGMGGAMMVPVGRLVILRTTRKEELVKALSYLTIPALLGPVIGPPLGGFITTYFHWRWIFFINIPIGILGMVLAGRYIENLKEEHLPPLDKTGFALTGIGLSMLMLGLATEGKHMLSLQLSLAVSVLGALLLLAYLWHYRRVADPLLDLSLLRLPTFHASVMGGFLIRMGVGATPFLLPLMLQLGFGYTPFESGMLTCSTAIGAIFMKTIVAKVLERFGFKKVLSWNAVLVALSMAVYGLFRVDTPHVLMLAVFVLGGFSRSLQFTSLNAIAFADVEQSRMSHATSLSSVAQQLAAGFGVTVAAMTLQLVTTLQGHDTLLSSDFAWSFLVMGLLTLCSVFFFVALDARSGAELAGASRDDSTTR</sequence>
<dbReference type="Pfam" id="PF07690">
    <property type="entry name" value="MFS_1"/>
    <property type="match status" value="2"/>
</dbReference>
<dbReference type="InterPro" id="IPR011701">
    <property type="entry name" value="MFS"/>
</dbReference>
<evidence type="ECO:0000256" key="3">
    <source>
        <dbReference type="ARBA" id="ARBA00022475"/>
    </source>
</evidence>
<keyword evidence="3" id="KW-1003">Cell membrane</keyword>
<feature type="transmembrane region" description="Helical" evidence="7">
    <location>
        <begin position="106"/>
        <end position="123"/>
    </location>
</feature>
<feature type="transmembrane region" description="Helical" evidence="7">
    <location>
        <begin position="135"/>
        <end position="157"/>
    </location>
</feature>
<dbReference type="RefSeq" id="WP_233170513.1">
    <property type="nucleotide sequence ID" value="NZ_LNQU01000073.1"/>
</dbReference>
<reference evidence="9 10" key="1">
    <citation type="submission" date="2018-05" db="EMBL/GenBank/DDBJ databases">
        <title>Genomic Encyclopedia of Type Strains, Phase IV (KMG-IV): sequencing the most valuable type-strain genomes for metagenomic binning, comparative biology and taxonomic classification.</title>
        <authorList>
            <person name="Goeker M."/>
        </authorList>
    </citation>
    <scope>NUCLEOTIDE SEQUENCE [LARGE SCALE GENOMIC DNA]</scope>
    <source>
        <strain evidence="9 10">DSM 25134</strain>
    </source>
</reference>
<dbReference type="InterPro" id="IPR036259">
    <property type="entry name" value="MFS_trans_sf"/>
</dbReference>
<evidence type="ECO:0000256" key="4">
    <source>
        <dbReference type="ARBA" id="ARBA00022692"/>
    </source>
</evidence>
<evidence type="ECO:0000259" key="8">
    <source>
        <dbReference type="PROSITE" id="PS50850"/>
    </source>
</evidence>
<dbReference type="Proteomes" id="UP000248395">
    <property type="component" value="Unassembled WGS sequence"/>
</dbReference>
<evidence type="ECO:0000256" key="7">
    <source>
        <dbReference type="SAM" id="Phobius"/>
    </source>
</evidence>
<keyword evidence="6 7" id="KW-0472">Membrane</keyword>
<protein>
    <submittedName>
        <fullName evidence="9">EmrB/QacA subfamily drug resistance transporter</fullName>
    </submittedName>
</protein>
<dbReference type="SUPFAM" id="SSF103473">
    <property type="entry name" value="MFS general substrate transporter"/>
    <property type="match status" value="1"/>
</dbReference>
<dbReference type="PANTHER" id="PTHR42718:SF46">
    <property type="entry name" value="BLR6921 PROTEIN"/>
    <property type="match status" value="1"/>
</dbReference>
<dbReference type="CDD" id="cd17503">
    <property type="entry name" value="MFS_LmrB_MDR_like"/>
    <property type="match status" value="1"/>
</dbReference>
<feature type="domain" description="Major facilitator superfamily (MFS) profile" evidence="8">
    <location>
        <begin position="11"/>
        <end position="457"/>
    </location>
</feature>
<evidence type="ECO:0000313" key="9">
    <source>
        <dbReference type="EMBL" id="PXX44586.1"/>
    </source>
</evidence>
<feature type="transmembrane region" description="Helical" evidence="7">
    <location>
        <begin position="46"/>
        <end position="69"/>
    </location>
</feature>
<dbReference type="NCBIfam" id="TIGR00711">
    <property type="entry name" value="efflux_EmrB"/>
    <property type="match status" value="1"/>
</dbReference>
<evidence type="ECO:0000313" key="10">
    <source>
        <dbReference type="Proteomes" id="UP000248395"/>
    </source>
</evidence>
<feature type="transmembrane region" description="Helical" evidence="7">
    <location>
        <begin position="330"/>
        <end position="348"/>
    </location>
</feature>
<evidence type="ECO:0000256" key="5">
    <source>
        <dbReference type="ARBA" id="ARBA00022989"/>
    </source>
</evidence>
<dbReference type="Gene3D" id="1.20.1720.10">
    <property type="entry name" value="Multidrug resistance protein D"/>
    <property type="match status" value="1"/>
</dbReference>
<keyword evidence="10" id="KW-1185">Reference proteome</keyword>
<comment type="subcellular location">
    <subcellularLocation>
        <location evidence="1">Cell membrane</location>
        <topology evidence="1">Multi-pass membrane protein</topology>
    </subcellularLocation>
</comment>
<keyword evidence="2" id="KW-0813">Transport</keyword>
<evidence type="ECO:0000256" key="6">
    <source>
        <dbReference type="ARBA" id="ARBA00023136"/>
    </source>
</evidence>
<proteinExistence type="predicted"/>
<accession>A0A318JCK3</accession>
<feature type="transmembrane region" description="Helical" evidence="7">
    <location>
        <begin position="401"/>
        <end position="420"/>
    </location>
</feature>
<feature type="transmembrane region" description="Helical" evidence="7">
    <location>
        <begin position="301"/>
        <end position="318"/>
    </location>
</feature>
<feature type="transmembrane region" description="Helical" evidence="7">
    <location>
        <begin position="223"/>
        <end position="244"/>
    </location>
</feature>
<keyword evidence="5 7" id="KW-1133">Transmembrane helix</keyword>
<dbReference type="InterPro" id="IPR020846">
    <property type="entry name" value="MFS_dom"/>
</dbReference>
<evidence type="ECO:0000256" key="2">
    <source>
        <dbReference type="ARBA" id="ARBA00022448"/>
    </source>
</evidence>
<dbReference type="AlphaFoldDB" id="A0A318JCK3"/>
<dbReference type="Gene3D" id="1.20.1250.20">
    <property type="entry name" value="MFS general substrate transporter like domains"/>
    <property type="match status" value="1"/>
</dbReference>
<feature type="transmembrane region" description="Helical" evidence="7">
    <location>
        <begin position="264"/>
        <end position="289"/>
    </location>
</feature>
<name>A0A318JCK3_9NEIS</name>
<dbReference type="EMBL" id="QJKC01000012">
    <property type="protein sequence ID" value="PXX44586.1"/>
    <property type="molecule type" value="Genomic_DNA"/>
</dbReference>
<keyword evidence="4 7" id="KW-0812">Transmembrane</keyword>
<dbReference type="InterPro" id="IPR004638">
    <property type="entry name" value="EmrB-like"/>
</dbReference>
<feature type="transmembrane region" description="Helical" evidence="7">
    <location>
        <begin position="81"/>
        <end position="100"/>
    </location>
</feature>
<feature type="transmembrane region" description="Helical" evidence="7">
    <location>
        <begin position="201"/>
        <end position="217"/>
    </location>
</feature>
<dbReference type="PROSITE" id="PS50850">
    <property type="entry name" value="MFS"/>
    <property type="match status" value="1"/>
</dbReference>
<feature type="transmembrane region" description="Helical" evidence="7">
    <location>
        <begin position="432"/>
        <end position="452"/>
    </location>
</feature>
<dbReference type="PANTHER" id="PTHR42718">
    <property type="entry name" value="MAJOR FACILITATOR SUPERFAMILY MULTIDRUG TRANSPORTER MFSC"/>
    <property type="match status" value="1"/>
</dbReference>
<feature type="transmembrane region" description="Helical" evidence="7">
    <location>
        <begin position="163"/>
        <end position="181"/>
    </location>
</feature>
<comment type="caution">
    <text evidence="9">The sequence shown here is derived from an EMBL/GenBank/DDBJ whole genome shotgun (WGS) entry which is preliminary data.</text>
</comment>
<evidence type="ECO:0000256" key="1">
    <source>
        <dbReference type="ARBA" id="ARBA00004651"/>
    </source>
</evidence>
<dbReference type="PRINTS" id="PR01036">
    <property type="entry name" value="TCRTETB"/>
</dbReference>
<dbReference type="GO" id="GO:0005886">
    <property type="term" value="C:plasma membrane"/>
    <property type="evidence" value="ECO:0007669"/>
    <property type="project" value="UniProtKB-SubCell"/>
</dbReference>
<organism evidence="9 10">
    <name type="scientific">Aquitalea magnusonii</name>
    <dbReference type="NCBI Taxonomy" id="332411"/>
    <lineage>
        <taxon>Bacteria</taxon>
        <taxon>Pseudomonadati</taxon>
        <taxon>Pseudomonadota</taxon>
        <taxon>Betaproteobacteria</taxon>
        <taxon>Neisseriales</taxon>
        <taxon>Chromobacteriaceae</taxon>
        <taxon>Aquitalea</taxon>
    </lineage>
</organism>
<gene>
    <name evidence="9" type="ORF">DFR38_1125</name>
</gene>
<feature type="transmembrane region" description="Helical" evidence="7">
    <location>
        <begin position="354"/>
        <end position="380"/>
    </location>
</feature>
<dbReference type="GO" id="GO:0022857">
    <property type="term" value="F:transmembrane transporter activity"/>
    <property type="evidence" value="ECO:0007669"/>
    <property type="project" value="InterPro"/>
</dbReference>